<protein>
    <submittedName>
        <fullName evidence="2">Uncharacterized protein</fullName>
    </submittedName>
</protein>
<dbReference type="EMBL" id="HBGQ01067112">
    <property type="protein sequence ID" value="CAD9477027.1"/>
    <property type="molecule type" value="Transcribed_RNA"/>
</dbReference>
<feature type="compositionally biased region" description="Basic and acidic residues" evidence="1">
    <location>
        <begin position="104"/>
        <end position="132"/>
    </location>
</feature>
<gene>
    <name evidence="2" type="ORF">AAND1436_LOCUS32378</name>
</gene>
<feature type="compositionally biased region" description="Acidic residues" evidence="1">
    <location>
        <begin position="133"/>
        <end position="143"/>
    </location>
</feature>
<reference evidence="2" key="1">
    <citation type="submission" date="2021-01" db="EMBL/GenBank/DDBJ databases">
        <authorList>
            <person name="Corre E."/>
            <person name="Pelletier E."/>
            <person name="Niang G."/>
            <person name="Scheremetjew M."/>
            <person name="Finn R."/>
            <person name="Kale V."/>
            <person name="Holt S."/>
            <person name="Cochrane G."/>
            <person name="Meng A."/>
            <person name="Brown T."/>
            <person name="Cohen L."/>
        </authorList>
    </citation>
    <scope>NUCLEOTIDE SEQUENCE</scope>
    <source>
        <strain evidence="2">CCMP2222</strain>
    </source>
</reference>
<name>A0A7S2H0L6_9DINO</name>
<evidence type="ECO:0000313" key="2">
    <source>
        <dbReference type="EMBL" id="CAD9477027.1"/>
    </source>
</evidence>
<dbReference type="AlphaFoldDB" id="A0A7S2H0L6"/>
<proteinExistence type="predicted"/>
<accession>A0A7S2H0L6</accession>
<feature type="region of interest" description="Disordered" evidence="1">
    <location>
        <begin position="1"/>
        <end position="190"/>
    </location>
</feature>
<sequence>MGVVAGVAQCCAGPRDNEKRASFPDEPASARSVKQDSAANLPPGAPIFSGQVEPVSAVAGPPSPPAAPAVAAPPKEAPAPTPEPPAAAAPEPPAAAPAPPVVEAKPKEDPPAPVAREEPVAPVAKEEPKQEPAEDGPIDEDECAPTMSMVAKASSTAASEMTMSTSVKVTKSSEPEEELPPAEQNGKVWKVVGGDDTGGIVVREGQSLKSKQLARLGTGAMVVELKKAGERLHFKKLSGIGPAEGWVSLKSKGKDLLVPA</sequence>
<organism evidence="2">
    <name type="scientific">Alexandrium andersonii</name>
    <dbReference type="NCBI Taxonomy" id="327968"/>
    <lineage>
        <taxon>Eukaryota</taxon>
        <taxon>Sar</taxon>
        <taxon>Alveolata</taxon>
        <taxon>Dinophyceae</taxon>
        <taxon>Gonyaulacales</taxon>
        <taxon>Pyrocystaceae</taxon>
        <taxon>Alexandrium</taxon>
    </lineage>
</organism>
<feature type="compositionally biased region" description="Low complexity" evidence="1">
    <location>
        <begin position="153"/>
        <end position="172"/>
    </location>
</feature>
<feature type="compositionally biased region" description="Pro residues" evidence="1">
    <location>
        <begin position="75"/>
        <end position="100"/>
    </location>
</feature>
<evidence type="ECO:0000256" key="1">
    <source>
        <dbReference type="SAM" id="MobiDB-lite"/>
    </source>
</evidence>